<feature type="domain" description="DnaB/C C-terminal" evidence="3">
    <location>
        <begin position="147"/>
        <end position="206"/>
    </location>
</feature>
<evidence type="ECO:0000256" key="2">
    <source>
        <dbReference type="SAM" id="MobiDB-lite"/>
    </source>
</evidence>
<evidence type="ECO:0000313" key="7">
    <source>
        <dbReference type="Proteomes" id="UP001431572"/>
    </source>
</evidence>
<dbReference type="InterPro" id="IPR034829">
    <property type="entry name" value="DnaD-like_sf"/>
</dbReference>
<dbReference type="InterPro" id="IPR006343">
    <property type="entry name" value="DnaB/C_C"/>
</dbReference>
<dbReference type="EMBL" id="CP128399">
    <property type="protein sequence ID" value="WJW65782.1"/>
    <property type="molecule type" value="Genomic_DNA"/>
</dbReference>
<dbReference type="Proteomes" id="UP001431572">
    <property type="component" value="Chromosome 1"/>
</dbReference>
<protein>
    <submittedName>
        <fullName evidence="4">Helix-turn-helix domain-containing protein</fullName>
    </submittedName>
</protein>
<dbReference type="Pfam" id="PF13730">
    <property type="entry name" value="HTH_36"/>
    <property type="match status" value="1"/>
</dbReference>
<name>A0A8T7LWS2_9CHLR</name>
<dbReference type="InterPro" id="IPR036388">
    <property type="entry name" value="WH-like_DNA-bd_sf"/>
</dbReference>
<evidence type="ECO:0000259" key="3">
    <source>
        <dbReference type="Pfam" id="PF07261"/>
    </source>
</evidence>
<dbReference type="SUPFAM" id="SSF46785">
    <property type="entry name" value="Winged helix' DNA-binding domain"/>
    <property type="match status" value="1"/>
</dbReference>
<dbReference type="Proteomes" id="UP000521676">
    <property type="component" value="Unassembled WGS sequence"/>
</dbReference>
<organism evidence="4 6">
    <name type="scientific">Candidatus Chlorohelix allophototropha</name>
    <dbReference type="NCBI Taxonomy" id="3003348"/>
    <lineage>
        <taxon>Bacteria</taxon>
        <taxon>Bacillati</taxon>
        <taxon>Chloroflexota</taxon>
        <taxon>Chloroflexia</taxon>
        <taxon>Candidatus Chloroheliales</taxon>
        <taxon>Candidatus Chloroheliaceae</taxon>
        <taxon>Candidatus Chlorohelix</taxon>
    </lineage>
</organism>
<comment type="similarity">
    <text evidence="1">Belongs to the DnaB/DnaD family.</text>
</comment>
<reference evidence="4 6" key="1">
    <citation type="submission" date="2020-06" db="EMBL/GenBank/DDBJ databases">
        <title>Anoxygenic phototrophic Chloroflexota member uses a Type I reaction center.</title>
        <authorList>
            <person name="Tsuji J.M."/>
            <person name="Shaw N.A."/>
            <person name="Nagashima S."/>
            <person name="Venkiteswaran J."/>
            <person name="Schiff S.L."/>
            <person name="Hanada S."/>
            <person name="Tank M."/>
            <person name="Neufeld J.D."/>
        </authorList>
    </citation>
    <scope>NUCLEOTIDE SEQUENCE [LARGE SCALE GENOMIC DNA]</scope>
    <source>
        <strain evidence="4">L227-S17</strain>
    </source>
</reference>
<dbReference type="PANTHER" id="PTHR37293:SF9">
    <property type="entry name" value="PHI ETA ORF 22-LIKE PROTEIN"/>
    <property type="match status" value="1"/>
</dbReference>
<dbReference type="Gene3D" id="1.10.10.630">
    <property type="entry name" value="DnaD domain-like"/>
    <property type="match status" value="1"/>
</dbReference>
<dbReference type="EMBL" id="JACATZ010000001">
    <property type="protein sequence ID" value="NWJ46414.1"/>
    <property type="molecule type" value="Genomic_DNA"/>
</dbReference>
<evidence type="ECO:0000313" key="6">
    <source>
        <dbReference type="Proteomes" id="UP000521676"/>
    </source>
</evidence>
<gene>
    <name evidence="4" type="ORF">HXX08_11095</name>
    <name evidence="5" type="ORF">OZ401_001561</name>
</gene>
<dbReference type="InterPro" id="IPR036390">
    <property type="entry name" value="WH_DNA-bd_sf"/>
</dbReference>
<dbReference type="AlphaFoldDB" id="A0A8T7LWS2"/>
<dbReference type="Pfam" id="PF07261">
    <property type="entry name" value="DnaB_2"/>
    <property type="match status" value="1"/>
</dbReference>
<dbReference type="PANTHER" id="PTHR37293">
    <property type="entry name" value="PHAGE REPLICATION PROTEIN-RELATED"/>
    <property type="match status" value="1"/>
</dbReference>
<sequence length="280" mass="31355">MTKEAGFFIVDNEVLDNYGSRIGAYGIAVYNALCRFANSDGECFPSYQAIMERTGMGRSSVINSLAKLEEVGLIEAQDRPGHSKVYTVLPLLKRAIAKKHPSTTQTPTRLSHKPDPSATQTLIRPNEKTQLTRQLDHLPQPDPVWSAIENCIGFLPSVIVPDIEEALGKYPREWILEATKEAASNNKRKWAYISAILKSWAEHGFKVKWWEANKPVVEQPVAPADYPKELGTFRPGKDDNPDFLQAQIEGLKEAGALPDQLERVQAKLKWAKEKAYAIRS</sequence>
<dbReference type="SUPFAM" id="SSF158499">
    <property type="entry name" value="DnaD domain-like"/>
    <property type="match status" value="1"/>
</dbReference>
<evidence type="ECO:0000256" key="1">
    <source>
        <dbReference type="ARBA" id="ARBA00093462"/>
    </source>
</evidence>
<dbReference type="RefSeq" id="WP_341467667.1">
    <property type="nucleotide sequence ID" value="NZ_CP128399.1"/>
</dbReference>
<dbReference type="NCBIfam" id="TIGR01446">
    <property type="entry name" value="DnaD_dom"/>
    <property type="match status" value="1"/>
</dbReference>
<evidence type="ECO:0000313" key="5">
    <source>
        <dbReference type="EMBL" id="WJW65782.1"/>
    </source>
</evidence>
<evidence type="ECO:0000313" key="4">
    <source>
        <dbReference type="EMBL" id="NWJ46414.1"/>
    </source>
</evidence>
<dbReference type="InterPro" id="IPR053162">
    <property type="entry name" value="DnaD"/>
</dbReference>
<keyword evidence="7" id="KW-1185">Reference proteome</keyword>
<accession>A0A8T7LWS2</accession>
<reference evidence="5" key="2">
    <citation type="journal article" date="2024" name="Nature">
        <title>Anoxygenic phototroph of the Chloroflexota uses a type I reaction centre.</title>
        <authorList>
            <person name="Tsuji J.M."/>
            <person name="Shaw N.A."/>
            <person name="Nagashima S."/>
            <person name="Venkiteswaran J.J."/>
            <person name="Schiff S.L."/>
            <person name="Watanabe T."/>
            <person name="Fukui M."/>
            <person name="Hanada S."/>
            <person name="Tank M."/>
            <person name="Neufeld J.D."/>
        </authorList>
    </citation>
    <scope>NUCLEOTIDE SEQUENCE</scope>
    <source>
        <strain evidence="5">L227-S17</strain>
    </source>
</reference>
<dbReference type="Gene3D" id="1.10.10.10">
    <property type="entry name" value="Winged helix-like DNA-binding domain superfamily/Winged helix DNA-binding domain"/>
    <property type="match status" value="1"/>
</dbReference>
<feature type="region of interest" description="Disordered" evidence="2">
    <location>
        <begin position="99"/>
        <end position="120"/>
    </location>
</feature>
<proteinExistence type="inferred from homology"/>